<keyword evidence="1" id="KW-0732">Signal</keyword>
<sequence length="91" mass="10511">MKLNLLFARLLLTPPQKLCVIIDKRSKPCMPSQRHKCAQHFAHKPQHNCSCACPVKHVFLLAHKFYICCVRHTLKNVLLHFPAGRQPCIRS</sequence>
<protein>
    <recommendedName>
        <fullName evidence="4">Secreted protein</fullName>
    </recommendedName>
</protein>
<feature type="signal peptide" evidence="1">
    <location>
        <begin position="1"/>
        <end position="19"/>
    </location>
</feature>
<evidence type="ECO:0000313" key="3">
    <source>
        <dbReference type="Proteomes" id="UP000011081"/>
    </source>
</evidence>
<proteinExistence type="predicted"/>
<evidence type="ECO:0008006" key="4">
    <source>
        <dbReference type="Google" id="ProtNLM"/>
    </source>
</evidence>
<gene>
    <name evidence="2" type="ORF">VCUG_02840</name>
</gene>
<dbReference type="GeneID" id="19880696"/>
<evidence type="ECO:0000313" key="2">
    <source>
        <dbReference type="EMBL" id="ETA55722.1"/>
    </source>
</evidence>
<evidence type="ECO:0000256" key="1">
    <source>
        <dbReference type="SAM" id="SignalP"/>
    </source>
</evidence>
<dbReference type="AlphaFoldDB" id="A0A024RE43"/>
<dbReference type="HOGENOM" id="CLU_2428731_0_0_1"/>
<dbReference type="VEuPathDB" id="MicrosporidiaDB:VCUG_02840"/>
<name>A0A024RE43_VAVCU</name>
<dbReference type="Proteomes" id="UP000011081">
    <property type="component" value="Unassembled WGS sequence"/>
</dbReference>
<dbReference type="InParanoid" id="A0A024RE43"/>
<reference evidence="3" key="1">
    <citation type="submission" date="2011-03" db="EMBL/GenBank/DDBJ databases">
        <title>The genome sequence of Vavraia culicis strain floridensis.</title>
        <authorList>
            <consortium name="The Broad Institute Genome Sequencing Platform"/>
            <person name="Cuomo C."/>
            <person name="Becnel J."/>
            <person name="Sanscrainte N."/>
            <person name="Young S.K."/>
            <person name="Zeng Q."/>
            <person name="Gargeya S."/>
            <person name="Fitzgerald M."/>
            <person name="Haas B."/>
            <person name="Abouelleil A."/>
            <person name="Alvarado L."/>
            <person name="Arachchi H.M."/>
            <person name="Berlin A."/>
            <person name="Chapman S.B."/>
            <person name="Gearin G."/>
            <person name="Goldberg J."/>
            <person name="Griggs A."/>
            <person name="Gujja S."/>
            <person name="Hansen M."/>
            <person name="Heiman D."/>
            <person name="Howarth C."/>
            <person name="Larimer J."/>
            <person name="Lui A."/>
            <person name="MacDonald P.J.P."/>
            <person name="McCowen C."/>
            <person name="Montmayeur A."/>
            <person name="Murphy C."/>
            <person name="Neiman D."/>
            <person name="Pearson M."/>
            <person name="Priest M."/>
            <person name="Roberts A."/>
            <person name="Saif S."/>
            <person name="Shea T."/>
            <person name="Sisk P."/>
            <person name="Stolte C."/>
            <person name="Sykes S."/>
            <person name="Wortman J."/>
            <person name="Nusbaum C."/>
            <person name="Birren B."/>
        </authorList>
    </citation>
    <scope>NUCLEOTIDE SEQUENCE [LARGE SCALE GENOMIC DNA]</scope>
    <source>
        <strain evidence="3">floridensis</strain>
    </source>
</reference>
<feature type="chain" id="PRO_5001533298" description="Secreted protein" evidence="1">
    <location>
        <begin position="20"/>
        <end position="91"/>
    </location>
</feature>
<organism evidence="2 3">
    <name type="scientific">Vavraia culicis (isolate floridensis)</name>
    <name type="common">Microsporidian parasite</name>
    <dbReference type="NCBI Taxonomy" id="948595"/>
    <lineage>
        <taxon>Eukaryota</taxon>
        <taxon>Fungi</taxon>
        <taxon>Fungi incertae sedis</taxon>
        <taxon>Microsporidia</taxon>
        <taxon>Pleistophoridae</taxon>
        <taxon>Vavraia</taxon>
    </lineage>
</organism>
<accession>A0A024RE43</accession>
<dbReference type="RefSeq" id="XP_008073605.1">
    <property type="nucleotide sequence ID" value="XM_008075414.1"/>
</dbReference>
<dbReference type="EMBL" id="GL877409">
    <property type="protein sequence ID" value="ETA55722.1"/>
    <property type="molecule type" value="Genomic_DNA"/>
</dbReference>
<keyword evidence="3" id="KW-1185">Reference proteome</keyword>